<name>A0ACD5Y199_AVESA</name>
<organism evidence="1 2">
    <name type="scientific">Avena sativa</name>
    <name type="common">Oat</name>
    <dbReference type="NCBI Taxonomy" id="4498"/>
    <lineage>
        <taxon>Eukaryota</taxon>
        <taxon>Viridiplantae</taxon>
        <taxon>Streptophyta</taxon>
        <taxon>Embryophyta</taxon>
        <taxon>Tracheophyta</taxon>
        <taxon>Spermatophyta</taxon>
        <taxon>Magnoliopsida</taxon>
        <taxon>Liliopsida</taxon>
        <taxon>Poales</taxon>
        <taxon>Poaceae</taxon>
        <taxon>BOP clade</taxon>
        <taxon>Pooideae</taxon>
        <taxon>Poodae</taxon>
        <taxon>Poeae</taxon>
        <taxon>Poeae Chloroplast Group 1 (Aveneae type)</taxon>
        <taxon>Aveninae</taxon>
        <taxon>Avena</taxon>
    </lineage>
</organism>
<accession>A0ACD5Y199</accession>
<proteinExistence type="predicted"/>
<dbReference type="Proteomes" id="UP001732700">
    <property type="component" value="Chromosome 5C"/>
</dbReference>
<sequence>MALEAVVFSGGFFGYGGGMEGLLELEGSNAYWGTSSLMIPGTEAPDGTSSLAALPPPVQGGGCGGGTEGAEGAAAAAAAATEGRRKRRRAKSVKNVEEAESQRMTHIAVERNRRKQMNEYLAVLRSIMPASYVQRGDQASIIGGAINYVKELEQLVQSLEARRHVRLGSACPVLGHVSAAVVPFADFFTFPQYTMSVRPHVADPTTAAAPVDDSSDTAAADTDADAMASGSKHSAVADIEVTIVESHANLKVLSRRRPRQLLRMVAGLQGHRLAVLHLNATSAGQMALYSLSLKVEDDCRLSSVDDIATAVHRIVETIEQEEEQHKQQQSCS</sequence>
<dbReference type="EnsemblPlants" id="AVESA.00010b.r2.5CG0923930.1">
    <property type="protein sequence ID" value="AVESA.00010b.r2.5CG0923930.1.CDS"/>
    <property type="gene ID" value="AVESA.00010b.r2.5CG0923930"/>
</dbReference>
<keyword evidence="2" id="KW-1185">Reference proteome</keyword>
<evidence type="ECO:0000313" key="2">
    <source>
        <dbReference type="Proteomes" id="UP001732700"/>
    </source>
</evidence>
<evidence type="ECO:0000313" key="1">
    <source>
        <dbReference type="EnsemblPlants" id="AVESA.00010b.r2.5CG0923930.1.CDS"/>
    </source>
</evidence>
<protein>
    <submittedName>
        <fullName evidence="1">Uncharacterized protein</fullName>
    </submittedName>
</protein>
<reference evidence="1" key="2">
    <citation type="submission" date="2025-09" db="UniProtKB">
        <authorList>
            <consortium name="EnsemblPlants"/>
        </authorList>
    </citation>
    <scope>IDENTIFICATION</scope>
</reference>
<reference evidence="1" key="1">
    <citation type="submission" date="2021-05" db="EMBL/GenBank/DDBJ databases">
        <authorList>
            <person name="Scholz U."/>
            <person name="Mascher M."/>
            <person name="Fiebig A."/>
        </authorList>
    </citation>
    <scope>NUCLEOTIDE SEQUENCE [LARGE SCALE GENOMIC DNA]</scope>
</reference>